<evidence type="ECO:0000313" key="1">
    <source>
        <dbReference type="EMBL" id="MBB2156855.1"/>
    </source>
</evidence>
<gene>
    <name evidence="1" type="ORF">HLH33_11130</name>
</gene>
<protein>
    <submittedName>
        <fullName evidence="1">Uncharacterized protein</fullName>
    </submittedName>
</protein>
<dbReference type="Proteomes" id="UP000550787">
    <property type="component" value="Unassembled WGS sequence"/>
</dbReference>
<proteinExistence type="predicted"/>
<evidence type="ECO:0000313" key="2">
    <source>
        <dbReference type="Proteomes" id="UP000550787"/>
    </source>
</evidence>
<comment type="caution">
    <text evidence="1">The sequence shown here is derived from an EMBL/GenBank/DDBJ whole genome shotgun (WGS) entry which is preliminary data.</text>
</comment>
<reference evidence="1 2" key="1">
    <citation type="submission" date="2020-04" db="EMBL/GenBank/DDBJ databases">
        <title>Description of novel Gluconacetobacter.</title>
        <authorList>
            <person name="Sombolestani A."/>
        </authorList>
    </citation>
    <scope>NUCLEOTIDE SEQUENCE [LARGE SCALE GENOMIC DNA]</scope>
    <source>
        <strain evidence="1 2">LMG 7603</strain>
    </source>
</reference>
<accession>A0A7W4NM80</accession>
<dbReference type="EMBL" id="JABEQG010000019">
    <property type="protein sequence ID" value="MBB2156855.1"/>
    <property type="molecule type" value="Genomic_DNA"/>
</dbReference>
<organism evidence="1 2">
    <name type="scientific">Gluconacetobacter diazotrophicus</name>
    <name type="common">Acetobacter diazotrophicus</name>
    <dbReference type="NCBI Taxonomy" id="33996"/>
    <lineage>
        <taxon>Bacteria</taxon>
        <taxon>Pseudomonadati</taxon>
        <taxon>Pseudomonadota</taxon>
        <taxon>Alphaproteobacteria</taxon>
        <taxon>Acetobacterales</taxon>
        <taxon>Acetobacteraceae</taxon>
        <taxon>Gluconacetobacter</taxon>
    </lineage>
</organism>
<name>A0A7W4NM80_GLUDI</name>
<sequence>MADMTTTQVIANGPRNLIIKLTDVSDGTGLSGFKVVDAQSAAYAAGGQVPGVHLKVRRIVYDVHGMVVRLQWEAKAPVDLATLSGFGHLDFRRCQGLSNPGVTAAPGATGSILLTTIGAAAGGAFTIHLEMIKGVPQF</sequence>
<dbReference type="AlphaFoldDB" id="A0A7W4NM80"/>